<organism evidence="1 2">
    <name type="scientific">Sphingomonas sanxanigenens DSM 19645 = NX02</name>
    <dbReference type="NCBI Taxonomy" id="1123269"/>
    <lineage>
        <taxon>Bacteria</taxon>
        <taxon>Pseudomonadati</taxon>
        <taxon>Pseudomonadota</taxon>
        <taxon>Alphaproteobacteria</taxon>
        <taxon>Sphingomonadales</taxon>
        <taxon>Sphingomonadaceae</taxon>
        <taxon>Sphingomonas</taxon>
    </lineage>
</organism>
<dbReference type="SUPFAM" id="SSF56059">
    <property type="entry name" value="Glutathione synthetase ATP-binding domain-like"/>
    <property type="match status" value="1"/>
</dbReference>
<dbReference type="KEGG" id="ssan:NX02_22235"/>
<evidence type="ECO:0008006" key="3">
    <source>
        <dbReference type="Google" id="ProtNLM"/>
    </source>
</evidence>
<dbReference type="STRING" id="1123269.NX02_22235"/>
<dbReference type="InterPro" id="IPR021519">
    <property type="entry name" value="DUF3182"/>
</dbReference>
<sequence>MNAPSCGWGGATLLPGLSGAPLMTALAPPVTVMTWRGSATHANAHDRVSRRVVARHVAALLDLPFGGEAIVASTNAYVVPFDTLIADEAALLGVAGEDRLLGGVVPHRFVATKAITHPLIAPDAAAPEGWAHELGSALAPVVPIGFTAFSTADVRRAGETLLALGPLRLKAVAATAGLGQTVVEDRQALERALAAESSEAIEAGGIVLEENLADVTTYSVGTTRIGAHAIAYWGTQRLTRSNAGDTVYGGSDLEVVRGGWDELAALPLAAEVAQAVRHAIAYDRAVFAAYPGLCASRRNYDIIAGDAADGTRRIGVLEQSWRVGGATGAELAAIEAFARDSKLGHVRSSTMEIYGRAGAAPAGATIYYDGVDPVAGPLTKYAEVSREA</sequence>
<evidence type="ECO:0000313" key="1">
    <source>
        <dbReference type="EMBL" id="AHE56070.1"/>
    </source>
</evidence>
<evidence type="ECO:0000313" key="2">
    <source>
        <dbReference type="Proteomes" id="UP000018851"/>
    </source>
</evidence>
<dbReference type="AlphaFoldDB" id="W0AK80"/>
<dbReference type="Proteomes" id="UP000018851">
    <property type="component" value="Chromosome"/>
</dbReference>
<protein>
    <recommendedName>
        <fullName evidence="3">Biotin carboxylase</fullName>
    </recommendedName>
</protein>
<dbReference type="HOGENOM" id="CLU_749799_0_0_5"/>
<accession>W0AK80</accession>
<dbReference type="EMBL" id="CP006644">
    <property type="protein sequence ID" value="AHE56070.1"/>
    <property type="molecule type" value="Genomic_DNA"/>
</dbReference>
<dbReference type="RefSeq" id="WP_245648664.1">
    <property type="nucleotide sequence ID" value="NZ_CP006644.1"/>
</dbReference>
<dbReference type="PATRIC" id="fig|1123269.5.peg.4348"/>
<dbReference type="eggNOG" id="ENOG502Z7TD">
    <property type="taxonomic scope" value="Bacteria"/>
</dbReference>
<reference evidence="1 2" key="1">
    <citation type="submission" date="2013-07" db="EMBL/GenBank/DDBJ databases">
        <title>Completed genome of Sphingomonas sanxanigenens NX02.</title>
        <authorList>
            <person name="Ma T."/>
            <person name="Huang H."/>
            <person name="Wu M."/>
            <person name="Li X."/>
            <person name="Li G."/>
        </authorList>
    </citation>
    <scope>NUCLEOTIDE SEQUENCE [LARGE SCALE GENOMIC DNA]</scope>
    <source>
        <strain evidence="1 2">NX02</strain>
    </source>
</reference>
<proteinExistence type="predicted"/>
<keyword evidence="2" id="KW-1185">Reference proteome</keyword>
<name>W0AK80_9SPHN</name>
<dbReference type="Pfam" id="PF11379">
    <property type="entry name" value="DUF3182"/>
    <property type="match status" value="1"/>
</dbReference>
<gene>
    <name evidence="1" type="ORF">NX02_22235</name>
</gene>